<sequence length="685" mass="76922">MRYTLNGYIQAKFSNPNAPRIIVSPNSITAAQVLNFHKDQQATVIKVADCLHDNDTTLPMPNILMQAIDAKINTSRTRALVLGLDAYLALLDADAVAVLQSELQGRLDDNMLNADYLLSAYNAPDLAPRYQEACSIIFIEGDEEVLEPFSVQAYSDEWVKPEGAIGYKQLLGQVNLHAPAGNYTLILKKITEKQVGISNTVSFILDPRDVAIQFYRLDADLGEATLKLLLVKLAESGQAPEIYLETLFGARNISPSLALKRLLELPADDLWSAHIWALRRRLDKNSYILNVISDNITRNNLLRKYVIDSTISVLSDTNAKKYANERAEALKAINENYESLIVEFIGQTRNLNDALQFLNCETFAERVEIVRRASMENLSYGLPKEYGELFPTLADYFSPSFEYDDREINTYFKEYRKYKVSGSITDSFVTRSYNFSVPSISSSRDAVIAELRTQPDVALLVVDAMGAEYMPLLLALAKRRGMSIELQTVATANLPSGTAFNPVIWDESRILPEIKSIDNIVHNGVEKYEISTPERNIAEILRIFESEIMNRIADGLTRFNRVVVTADHGASRLAVIAHNAGKSTTLPWDGQPDDWRYSLAPHQGKRPPELEQEYFPDTKKTYWIVRGYNRLPKKGGKRYELHGGATPEERLVPVVVFTSNAVAEIPKQLVRKTVADVVDEFEGLI</sequence>
<accession>A0A644TK33</accession>
<name>A0A644TK33_9ZZZZ</name>
<proteinExistence type="predicted"/>
<organism evidence="1">
    <name type="scientific">bioreactor metagenome</name>
    <dbReference type="NCBI Taxonomy" id="1076179"/>
    <lineage>
        <taxon>unclassified sequences</taxon>
        <taxon>metagenomes</taxon>
        <taxon>ecological metagenomes</taxon>
    </lineage>
</organism>
<dbReference type="NCBIfam" id="NF033445">
    <property type="entry name" value="BREX_PglZ_4"/>
    <property type="match status" value="1"/>
</dbReference>
<comment type="caution">
    <text evidence="1">The sequence shown here is derived from an EMBL/GenBank/DDBJ whole genome shotgun (WGS) entry which is preliminary data.</text>
</comment>
<gene>
    <name evidence="1" type="ORF">SDC9_12465</name>
</gene>
<dbReference type="Pfam" id="PF08665">
    <property type="entry name" value="PglZ"/>
    <property type="match status" value="1"/>
</dbReference>
<protein>
    <recommendedName>
        <fullName evidence="2">PglZ domain-containing protein</fullName>
    </recommendedName>
</protein>
<reference evidence="1" key="1">
    <citation type="submission" date="2019-08" db="EMBL/GenBank/DDBJ databases">
        <authorList>
            <person name="Kucharzyk K."/>
            <person name="Murdoch R.W."/>
            <person name="Higgins S."/>
            <person name="Loffler F."/>
        </authorList>
    </citation>
    <scope>NUCLEOTIDE SEQUENCE</scope>
</reference>
<evidence type="ECO:0008006" key="2">
    <source>
        <dbReference type="Google" id="ProtNLM"/>
    </source>
</evidence>
<evidence type="ECO:0000313" key="1">
    <source>
        <dbReference type="EMBL" id="MPL66777.1"/>
    </source>
</evidence>
<dbReference type="EMBL" id="VSSQ01000034">
    <property type="protein sequence ID" value="MPL66777.1"/>
    <property type="molecule type" value="Genomic_DNA"/>
</dbReference>
<dbReference type="AlphaFoldDB" id="A0A644TK33"/>